<proteinExistence type="predicted"/>
<evidence type="ECO:0000313" key="2">
    <source>
        <dbReference type="Proteomes" id="UP000789920"/>
    </source>
</evidence>
<name>A0ACA9S3C8_9GLOM</name>
<dbReference type="EMBL" id="CAJVQC010090365">
    <property type="protein sequence ID" value="CAG8825318.1"/>
    <property type="molecule type" value="Genomic_DNA"/>
</dbReference>
<keyword evidence="2" id="KW-1185">Reference proteome</keyword>
<evidence type="ECO:0000313" key="1">
    <source>
        <dbReference type="EMBL" id="CAG8825318.1"/>
    </source>
</evidence>
<feature type="non-terminal residue" evidence="1">
    <location>
        <position position="75"/>
    </location>
</feature>
<accession>A0ACA9S3C8</accession>
<reference evidence="1" key="1">
    <citation type="submission" date="2021-06" db="EMBL/GenBank/DDBJ databases">
        <authorList>
            <person name="Kallberg Y."/>
            <person name="Tangrot J."/>
            <person name="Rosling A."/>
        </authorList>
    </citation>
    <scope>NUCLEOTIDE SEQUENCE</scope>
    <source>
        <strain evidence="1">MA461A</strain>
    </source>
</reference>
<comment type="caution">
    <text evidence="1">The sequence shown here is derived from an EMBL/GenBank/DDBJ whole genome shotgun (WGS) entry which is preliminary data.</text>
</comment>
<sequence>MRAMYYTGQFSVKFKVQSRMLQKSSEDAHYCAHKIPIGEDVAVSIGVRNRRTIVSQESTLAAADHDFSKLSLTPT</sequence>
<dbReference type="Proteomes" id="UP000789920">
    <property type="component" value="Unassembled WGS sequence"/>
</dbReference>
<protein>
    <submittedName>
        <fullName evidence="1">13369_t:CDS:1</fullName>
    </submittedName>
</protein>
<gene>
    <name evidence="1" type="ORF">RPERSI_LOCUS26457</name>
</gene>
<organism evidence="1 2">
    <name type="scientific">Racocetra persica</name>
    <dbReference type="NCBI Taxonomy" id="160502"/>
    <lineage>
        <taxon>Eukaryota</taxon>
        <taxon>Fungi</taxon>
        <taxon>Fungi incertae sedis</taxon>
        <taxon>Mucoromycota</taxon>
        <taxon>Glomeromycotina</taxon>
        <taxon>Glomeromycetes</taxon>
        <taxon>Diversisporales</taxon>
        <taxon>Gigasporaceae</taxon>
        <taxon>Racocetra</taxon>
    </lineage>
</organism>